<evidence type="ECO:0000313" key="2">
    <source>
        <dbReference type="Proteomes" id="UP001159042"/>
    </source>
</evidence>
<name>A0AAV8WEU0_9CUCU</name>
<protein>
    <submittedName>
        <fullName evidence="1">Uncharacterized protein</fullName>
    </submittedName>
</protein>
<proteinExistence type="predicted"/>
<accession>A0AAV8WEU0</accession>
<sequence>IKRRDWYQSRNTWKFQGTRELICWHVLVDVFLKITIATKKTVEFYMGVCGVALKSLSEHKEEGLVSVPKHMEIPGNKRTDMLARLGRRLPQNHNSNKKTVEFCMGVNIQQQEYAYKTVAPSYTTVFQFFNSSLDDRGLFSSVFTVRQLLGRLALQDQDESLFRHKEKGLVSVPKHMEIPGNKRTDLLARLGRRLPQNHNSNKKTVEFCMGRSVLICFYSQAAVRAVSSPRPRRILVQLCGVALKSLSRHKEEGLVSVPKHMEIPGNKRTDLLARLGRRLPQNHNSN</sequence>
<dbReference type="Proteomes" id="UP001159042">
    <property type="component" value="Unassembled WGS sequence"/>
</dbReference>
<dbReference type="EMBL" id="JANEYG010000002">
    <property type="protein sequence ID" value="KAJ8924590.1"/>
    <property type="molecule type" value="Genomic_DNA"/>
</dbReference>
<evidence type="ECO:0000313" key="1">
    <source>
        <dbReference type="EMBL" id="KAJ8924590.1"/>
    </source>
</evidence>
<dbReference type="AlphaFoldDB" id="A0AAV8WEU0"/>
<reference evidence="1 2" key="1">
    <citation type="journal article" date="2023" name="Insect Mol. Biol.">
        <title>Genome sequencing provides insights into the evolution of gene families encoding plant cell wall-degrading enzymes in longhorned beetles.</title>
        <authorList>
            <person name="Shin N.R."/>
            <person name="Okamura Y."/>
            <person name="Kirsch R."/>
            <person name="Pauchet Y."/>
        </authorList>
    </citation>
    <scope>NUCLEOTIDE SEQUENCE [LARGE SCALE GENOMIC DNA]</scope>
    <source>
        <strain evidence="1">EAD_L_NR</strain>
    </source>
</reference>
<organism evidence="1 2">
    <name type="scientific">Exocentrus adspersus</name>
    <dbReference type="NCBI Taxonomy" id="1586481"/>
    <lineage>
        <taxon>Eukaryota</taxon>
        <taxon>Metazoa</taxon>
        <taxon>Ecdysozoa</taxon>
        <taxon>Arthropoda</taxon>
        <taxon>Hexapoda</taxon>
        <taxon>Insecta</taxon>
        <taxon>Pterygota</taxon>
        <taxon>Neoptera</taxon>
        <taxon>Endopterygota</taxon>
        <taxon>Coleoptera</taxon>
        <taxon>Polyphaga</taxon>
        <taxon>Cucujiformia</taxon>
        <taxon>Chrysomeloidea</taxon>
        <taxon>Cerambycidae</taxon>
        <taxon>Lamiinae</taxon>
        <taxon>Acanthocinini</taxon>
        <taxon>Exocentrus</taxon>
    </lineage>
</organism>
<feature type="non-terminal residue" evidence="1">
    <location>
        <position position="1"/>
    </location>
</feature>
<gene>
    <name evidence="1" type="ORF">NQ315_000740</name>
</gene>
<comment type="caution">
    <text evidence="1">The sequence shown here is derived from an EMBL/GenBank/DDBJ whole genome shotgun (WGS) entry which is preliminary data.</text>
</comment>
<keyword evidence="2" id="KW-1185">Reference proteome</keyword>